<comment type="caution">
    <text evidence="2">The sequence shown here is derived from an EMBL/GenBank/DDBJ whole genome shotgun (WGS) entry which is preliminary data.</text>
</comment>
<sequence>MGAKFILSLFLFSLLSFLSCHDAGAAKTGTITVKFGETTEDTFKKTHPTSVKVGFNKALKGNIYQEMPNLSEEVRKDIVPEDLEKVSVLFDENKDLVALQLKFNEDGFSVGRFALVKKYAVITEGKTIFGTKYIELYNEDVYIYLITPSYFSGSTLFFIRSDSKEKILRNAPKRILENKDELLEFMEDKCFTP</sequence>
<evidence type="ECO:0000313" key="3">
    <source>
        <dbReference type="Proteomes" id="UP001589792"/>
    </source>
</evidence>
<dbReference type="PROSITE" id="PS51257">
    <property type="entry name" value="PROKAR_LIPOPROTEIN"/>
    <property type="match status" value="1"/>
</dbReference>
<evidence type="ECO:0000313" key="2">
    <source>
        <dbReference type="EMBL" id="MFC0225703.1"/>
    </source>
</evidence>
<evidence type="ECO:0000256" key="1">
    <source>
        <dbReference type="SAM" id="SignalP"/>
    </source>
</evidence>
<keyword evidence="3" id="KW-1185">Reference proteome</keyword>
<name>A0ABV6E9L5_9GAMM</name>
<dbReference type="Proteomes" id="UP001589792">
    <property type="component" value="Unassembled WGS sequence"/>
</dbReference>
<accession>A0ABV6E9L5</accession>
<organism evidence="2 3">
    <name type="scientific">Serratia aquatilis</name>
    <dbReference type="NCBI Taxonomy" id="1737515"/>
    <lineage>
        <taxon>Bacteria</taxon>
        <taxon>Pseudomonadati</taxon>
        <taxon>Pseudomonadota</taxon>
        <taxon>Gammaproteobacteria</taxon>
        <taxon>Enterobacterales</taxon>
        <taxon>Yersiniaceae</taxon>
        <taxon>Serratia</taxon>
    </lineage>
</organism>
<dbReference type="EMBL" id="JBHLXG010000003">
    <property type="protein sequence ID" value="MFC0225703.1"/>
    <property type="molecule type" value="Genomic_DNA"/>
</dbReference>
<gene>
    <name evidence="2" type="ORF">ACFFJ3_04150</name>
</gene>
<dbReference type="RefSeq" id="WP_380673240.1">
    <property type="nucleotide sequence ID" value="NZ_CP173186.1"/>
</dbReference>
<keyword evidence="1" id="KW-0732">Signal</keyword>
<reference evidence="2 3" key="1">
    <citation type="submission" date="2024-09" db="EMBL/GenBank/DDBJ databases">
        <authorList>
            <person name="Sun Q."/>
            <person name="Mori K."/>
        </authorList>
    </citation>
    <scope>NUCLEOTIDE SEQUENCE [LARGE SCALE GENOMIC DNA]</scope>
    <source>
        <strain evidence="2 3">CCM 8626</strain>
    </source>
</reference>
<feature type="chain" id="PRO_5045533647" description="Lipoprotein" evidence="1">
    <location>
        <begin position="23"/>
        <end position="193"/>
    </location>
</feature>
<protein>
    <recommendedName>
        <fullName evidence="4">Lipoprotein</fullName>
    </recommendedName>
</protein>
<feature type="signal peptide" evidence="1">
    <location>
        <begin position="1"/>
        <end position="22"/>
    </location>
</feature>
<evidence type="ECO:0008006" key="4">
    <source>
        <dbReference type="Google" id="ProtNLM"/>
    </source>
</evidence>
<proteinExistence type="predicted"/>